<dbReference type="EMBL" id="RSFW01000002">
    <property type="protein sequence ID" value="RSD29462.1"/>
    <property type="molecule type" value="Genomic_DNA"/>
</dbReference>
<dbReference type="OrthoDB" id="9788852at2"/>
<dbReference type="PROSITE" id="PS51898">
    <property type="entry name" value="TYR_RECOMBINASE"/>
    <property type="match status" value="1"/>
</dbReference>
<dbReference type="PANTHER" id="PTHR30349:SF82">
    <property type="entry name" value="INTEGRASE_RECOMBINASE YOEC-RELATED"/>
    <property type="match status" value="1"/>
</dbReference>
<organism evidence="3 4">
    <name type="scientific">Mesobacillus subterraneus</name>
    <dbReference type="NCBI Taxonomy" id="285983"/>
    <lineage>
        <taxon>Bacteria</taxon>
        <taxon>Bacillati</taxon>
        <taxon>Bacillota</taxon>
        <taxon>Bacilli</taxon>
        <taxon>Bacillales</taxon>
        <taxon>Bacillaceae</taxon>
        <taxon>Mesobacillus</taxon>
    </lineage>
</organism>
<gene>
    <name evidence="3" type="ORF">EJA10_02145</name>
</gene>
<keyword evidence="1" id="KW-0233">DNA recombination</keyword>
<feature type="domain" description="Tyr recombinase" evidence="2">
    <location>
        <begin position="2"/>
        <end position="181"/>
    </location>
</feature>
<dbReference type="GO" id="GO:0006310">
    <property type="term" value="P:DNA recombination"/>
    <property type="evidence" value="ECO:0007669"/>
    <property type="project" value="UniProtKB-KW"/>
</dbReference>
<dbReference type="Pfam" id="PF00589">
    <property type="entry name" value="Phage_integrase"/>
    <property type="match status" value="1"/>
</dbReference>
<dbReference type="GO" id="GO:0003677">
    <property type="term" value="F:DNA binding"/>
    <property type="evidence" value="ECO:0007669"/>
    <property type="project" value="InterPro"/>
</dbReference>
<dbReference type="Proteomes" id="UP000279911">
    <property type="component" value="Unassembled WGS sequence"/>
</dbReference>
<dbReference type="SUPFAM" id="SSF56349">
    <property type="entry name" value="DNA breaking-rejoining enzymes"/>
    <property type="match status" value="1"/>
</dbReference>
<reference evidence="4" key="1">
    <citation type="submission" date="2018-12" db="EMBL/GenBank/DDBJ databases">
        <title>Bacillus chawlae sp. nov., Bacillus glennii sp. nov., and Bacillus saganii sp. nov. Isolated from the Vehicle Assembly Building at Kennedy Space Center where the Viking Spacecraft were Assembled.</title>
        <authorList>
            <person name="Seuylemezian A."/>
            <person name="Vaishampayan P."/>
        </authorList>
    </citation>
    <scope>NUCLEOTIDE SEQUENCE [LARGE SCALE GENOMIC DNA]</scope>
    <source>
        <strain evidence="4">DSM 13966</strain>
    </source>
</reference>
<name>A0A427TYD2_9BACI</name>
<dbReference type="PANTHER" id="PTHR30349">
    <property type="entry name" value="PHAGE INTEGRASE-RELATED"/>
    <property type="match status" value="1"/>
</dbReference>
<dbReference type="Gene3D" id="1.10.443.10">
    <property type="entry name" value="Intergrase catalytic core"/>
    <property type="match status" value="1"/>
</dbReference>
<dbReference type="GO" id="GO:0015074">
    <property type="term" value="P:DNA integration"/>
    <property type="evidence" value="ECO:0007669"/>
    <property type="project" value="InterPro"/>
</dbReference>
<dbReference type="InterPro" id="IPR013762">
    <property type="entry name" value="Integrase-like_cat_sf"/>
</dbReference>
<accession>A0A427TYD2</accession>
<dbReference type="InterPro" id="IPR002104">
    <property type="entry name" value="Integrase_catalytic"/>
</dbReference>
<evidence type="ECO:0000313" key="4">
    <source>
        <dbReference type="Proteomes" id="UP000279911"/>
    </source>
</evidence>
<protein>
    <submittedName>
        <fullName evidence="3">DNA integration/recombination/inversion protein</fullName>
    </submittedName>
</protein>
<evidence type="ECO:0000259" key="2">
    <source>
        <dbReference type="PROSITE" id="PS51898"/>
    </source>
</evidence>
<comment type="caution">
    <text evidence="3">The sequence shown here is derived from an EMBL/GenBank/DDBJ whole genome shotgun (WGS) entry which is preliminary data.</text>
</comment>
<proteinExistence type="predicted"/>
<dbReference type="InterPro" id="IPR011010">
    <property type="entry name" value="DNA_brk_join_enz"/>
</dbReference>
<evidence type="ECO:0000256" key="1">
    <source>
        <dbReference type="ARBA" id="ARBA00023172"/>
    </source>
</evidence>
<evidence type="ECO:0000313" key="3">
    <source>
        <dbReference type="EMBL" id="RSD29462.1"/>
    </source>
</evidence>
<dbReference type="AlphaFoldDB" id="A0A427TYD2"/>
<dbReference type="RefSeq" id="WP_125478334.1">
    <property type="nucleotide sequence ID" value="NZ_RSFW01000002.1"/>
</dbReference>
<dbReference type="InterPro" id="IPR050090">
    <property type="entry name" value="Tyrosine_recombinase_XerCD"/>
</dbReference>
<sequence>MKTVSAIKSKKQINSMKEYLEQHSLRDYCLFVLGINSGIKLQELLRLRVQEVCGTDGEITELLGHPHYGNPPIFLNDAIRQALKKYINEYYLIDTDYLFRSRKTDEPITRQQAYRIINSAAREAGITEPVGTTTLRKTFGYHAYLQGIAISLIQKRLQQASPSETMQFIGIDQQAKQVKININL</sequence>